<dbReference type="Gene3D" id="3.40.1500.10">
    <property type="entry name" value="Coproporphyrinogen III oxidase, aerobic"/>
    <property type="match status" value="1"/>
</dbReference>
<feature type="binding site" evidence="7">
    <location>
        <position position="120"/>
    </location>
    <ligand>
        <name>a divalent metal cation</name>
        <dbReference type="ChEBI" id="CHEBI:60240"/>
    </ligand>
</feature>
<evidence type="ECO:0000256" key="1">
    <source>
        <dbReference type="ARBA" id="ARBA00005168"/>
    </source>
</evidence>
<comment type="cofactor">
    <cofactor evidence="7">
        <name>a divalent metal cation</name>
        <dbReference type="ChEBI" id="CHEBI:60240"/>
    </cofactor>
</comment>
<dbReference type="Pfam" id="PF01218">
    <property type="entry name" value="Coprogen_oxidas"/>
    <property type="match status" value="1"/>
</dbReference>
<dbReference type="SUPFAM" id="SSF102886">
    <property type="entry name" value="Coproporphyrinogen III oxidase"/>
    <property type="match status" value="1"/>
</dbReference>
<comment type="function">
    <text evidence="7">Involved in the heme biosynthesis. Catalyzes the aerobic oxidative decarboxylation of propionate groups of rings A and B of coproporphyrinogen-III to yield the vinyl groups in protoporphyrinogen-IX.</text>
</comment>
<feature type="binding site" evidence="7">
    <location>
        <position position="106"/>
    </location>
    <ligand>
        <name>substrate</name>
    </ligand>
</feature>
<dbReference type="PROSITE" id="PS01021">
    <property type="entry name" value="COPROGEN_OXIDASE"/>
    <property type="match status" value="1"/>
</dbReference>
<organism evidence="8 9">
    <name type="scientific">Azohydromonas lata</name>
    <dbReference type="NCBI Taxonomy" id="45677"/>
    <lineage>
        <taxon>Bacteria</taxon>
        <taxon>Pseudomonadati</taxon>
        <taxon>Pseudomonadota</taxon>
        <taxon>Betaproteobacteria</taxon>
        <taxon>Burkholderiales</taxon>
        <taxon>Sphaerotilaceae</taxon>
        <taxon>Azohydromonas</taxon>
    </lineage>
</organism>
<keyword evidence="7" id="KW-0963">Cytoplasm</keyword>
<evidence type="ECO:0000256" key="6">
    <source>
        <dbReference type="ARBA" id="ARBA00023244"/>
    </source>
</evidence>
<comment type="catalytic activity">
    <reaction evidence="7">
        <text>coproporphyrinogen III + O2 + 2 H(+) = protoporphyrinogen IX + 2 CO2 + 2 H2O</text>
        <dbReference type="Rhea" id="RHEA:18257"/>
        <dbReference type="ChEBI" id="CHEBI:15377"/>
        <dbReference type="ChEBI" id="CHEBI:15378"/>
        <dbReference type="ChEBI" id="CHEBI:15379"/>
        <dbReference type="ChEBI" id="CHEBI:16526"/>
        <dbReference type="ChEBI" id="CHEBI:57307"/>
        <dbReference type="ChEBI" id="CHEBI:57309"/>
        <dbReference type="EC" id="1.3.3.3"/>
    </reaction>
</comment>
<accession>A0ABU5IFI7</accession>
<dbReference type="EC" id="1.3.3.3" evidence="7"/>
<comment type="similarity">
    <text evidence="2 7">Belongs to the aerobic coproporphyrinogen-III oxidase family.</text>
</comment>
<comment type="subcellular location">
    <subcellularLocation>
        <location evidence="7">Cytoplasm</location>
    </subcellularLocation>
</comment>
<dbReference type="InterPro" id="IPR018375">
    <property type="entry name" value="Coprogen_oxidase_CS"/>
</dbReference>
<dbReference type="EMBL" id="JAXOJX010000023">
    <property type="protein sequence ID" value="MDZ5457864.1"/>
    <property type="molecule type" value="Genomic_DNA"/>
</dbReference>
<evidence type="ECO:0000313" key="9">
    <source>
        <dbReference type="Proteomes" id="UP001293718"/>
    </source>
</evidence>
<keyword evidence="9" id="KW-1185">Reference proteome</keyword>
<dbReference type="InterPro" id="IPR036406">
    <property type="entry name" value="Coprogen_oxidase_aer_sf"/>
</dbReference>
<dbReference type="PANTHER" id="PTHR10755:SF0">
    <property type="entry name" value="OXYGEN-DEPENDENT COPROPORPHYRINOGEN-III OXIDASE, MITOCHONDRIAL"/>
    <property type="match status" value="1"/>
</dbReference>
<comment type="caution">
    <text evidence="8">The sequence shown here is derived from an EMBL/GenBank/DDBJ whole genome shotgun (WGS) entry which is preliminary data.</text>
</comment>
<dbReference type="Proteomes" id="UP001293718">
    <property type="component" value="Unassembled WGS sequence"/>
</dbReference>
<evidence type="ECO:0000256" key="5">
    <source>
        <dbReference type="ARBA" id="ARBA00023133"/>
    </source>
</evidence>
<comment type="subunit">
    <text evidence="3 7">Homodimer.</text>
</comment>
<evidence type="ECO:0000256" key="7">
    <source>
        <dbReference type="HAMAP-Rule" id="MF_00333"/>
    </source>
</evidence>
<reference evidence="8 9" key="1">
    <citation type="submission" date="2023-11" db="EMBL/GenBank/DDBJ databases">
        <title>Draft genome of Azohydromonas lata strain H1 (DSM1123), a polyhydroxyalkanoate producer.</title>
        <authorList>
            <person name="Traversa D."/>
            <person name="D'Addabbo P."/>
            <person name="Pazzani C."/>
            <person name="Manzari C."/>
            <person name="Chiara M."/>
            <person name="Scrascia M."/>
        </authorList>
    </citation>
    <scope>NUCLEOTIDE SEQUENCE [LARGE SCALE GENOMIC DNA]</scope>
    <source>
        <strain evidence="8 9">H1</strain>
    </source>
</reference>
<keyword evidence="4 7" id="KW-0560">Oxidoreductase</keyword>
<dbReference type="RefSeq" id="WP_322466051.1">
    <property type="nucleotide sequence ID" value="NZ_JAXOJX010000023.1"/>
</dbReference>
<dbReference type="HAMAP" id="MF_00333">
    <property type="entry name" value="Coprogen_oxidas"/>
    <property type="match status" value="1"/>
</dbReference>
<comment type="pathway">
    <text evidence="1 7">Porphyrin-containing compound metabolism; protoporphyrin-IX biosynthesis; protoporphyrinogen-IX from coproporphyrinogen-III (O2 route): step 1/1.</text>
</comment>
<feature type="region of interest" description="Important for dimerization" evidence="7">
    <location>
        <begin position="255"/>
        <end position="290"/>
    </location>
</feature>
<dbReference type="PANTHER" id="PTHR10755">
    <property type="entry name" value="COPROPORPHYRINOGEN III OXIDASE, MITOCHONDRIAL"/>
    <property type="match status" value="1"/>
</dbReference>
<feature type="binding site" evidence="7">
    <location>
        <begin position="122"/>
        <end position="124"/>
    </location>
    <ligand>
        <name>substrate</name>
    </ligand>
</feature>
<evidence type="ECO:0000313" key="8">
    <source>
        <dbReference type="EMBL" id="MDZ5457864.1"/>
    </source>
</evidence>
<name>A0ABU5IFI7_9BURK</name>
<dbReference type="GO" id="GO:0004109">
    <property type="term" value="F:coproporphyrinogen oxidase activity"/>
    <property type="evidence" value="ECO:0007669"/>
    <property type="project" value="UniProtKB-EC"/>
</dbReference>
<proteinExistence type="inferred from homology"/>
<gene>
    <name evidence="7 8" type="primary">hemF</name>
    <name evidence="8" type="ORF">SM757_14900</name>
</gene>
<feature type="binding site" evidence="7">
    <location>
        <position position="190"/>
    </location>
    <ligand>
        <name>a divalent metal cation</name>
        <dbReference type="ChEBI" id="CHEBI:60240"/>
    </ligand>
</feature>
<dbReference type="InterPro" id="IPR001260">
    <property type="entry name" value="Coprogen_oxidase_aer"/>
</dbReference>
<keyword evidence="7" id="KW-0479">Metal-binding</keyword>
<feature type="site" description="Important for dimerization" evidence="7">
    <location>
        <position position="190"/>
    </location>
</feature>
<protein>
    <recommendedName>
        <fullName evidence="7">Oxygen-dependent coproporphyrinogen-III oxidase</fullName>
        <shortName evidence="7">CPO</shortName>
        <shortName evidence="7">Coprogen oxidase</shortName>
        <shortName evidence="7">Coproporphyrinogenase</shortName>
        <ecNumber evidence="7">1.3.3.3</ecNumber>
    </recommendedName>
</protein>
<feature type="active site" description="Proton donor" evidence="7">
    <location>
        <position position="120"/>
    </location>
</feature>
<evidence type="ECO:0000256" key="4">
    <source>
        <dbReference type="ARBA" id="ARBA00023002"/>
    </source>
</evidence>
<evidence type="ECO:0000256" key="2">
    <source>
        <dbReference type="ARBA" id="ARBA00010644"/>
    </source>
</evidence>
<evidence type="ECO:0000256" key="3">
    <source>
        <dbReference type="ARBA" id="ARBA00011738"/>
    </source>
</evidence>
<feature type="binding site" evidence="7">
    <location>
        <position position="110"/>
    </location>
    <ligand>
        <name>a divalent metal cation</name>
        <dbReference type="ChEBI" id="CHEBI:60240"/>
    </ligand>
</feature>
<keyword evidence="5 7" id="KW-0350">Heme biosynthesis</keyword>
<keyword evidence="6 7" id="KW-0627">Porphyrin biosynthesis</keyword>
<feature type="binding site" evidence="7">
    <location>
        <position position="160"/>
    </location>
    <ligand>
        <name>a divalent metal cation</name>
        <dbReference type="ChEBI" id="CHEBI:60240"/>
    </ligand>
</feature>
<feature type="binding site" evidence="7">
    <location>
        <begin position="273"/>
        <end position="275"/>
    </location>
    <ligand>
        <name>substrate</name>
    </ligand>
</feature>
<dbReference type="PRINTS" id="PR00073">
    <property type="entry name" value="COPRGNOXDASE"/>
</dbReference>
<dbReference type="NCBIfam" id="NF003727">
    <property type="entry name" value="PRK05330.1"/>
    <property type="match status" value="1"/>
</dbReference>
<sequence>MSSGSTGGDQQPLDTSAVRGWLLDLQQRIVSALEAADGTPFRSDGWTREPGGRLEGDGLSRLVEEGNLLERGGCNFSHVKGRALPPSATQHRPELAGASFEAMGVSLVLHPRNPLVPTVHMNVRMFAAQPQDGRAPVLWFGGGMDLTPYYGFEEDARHFHRTCAESLAPYGEALHPRFKQWCDEYFFLKHRNEPRGVGGIFFDDFCELGPQRSFEMVQSVGDAFLPAYLPIVERRRELPYGEPERDFQAYRRGRYVEFNLVFDRGTLFGLQSGGRTESILMSMPPLVKWRYDWHPQPGSAEARLYSDFLRPRDWLSE</sequence>
<dbReference type="PIRSF" id="PIRSF000166">
    <property type="entry name" value="Coproporphyri_ox"/>
    <property type="match status" value="1"/>
</dbReference>